<feature type="region of interest" description="Disordered" evidence="4">
    <location>
        <begin position="1269"/>
        <end position="1288"/>
    </location>
</feature>
<feature type="compositionally biased region" description="Basic and acidic residues" evidence="4">
    <location>
        <begin position="1275"/>
        <end position="1287"/>
    </location>
</feature>
<evidence type="ECO:0000313" key="5">
    <source>
        <dbReference type="Proteomes" id="UP000492821"/>
    </source>
</evidence>
<proteinExistence type="predicted"/>
<feature type="compositionally biased region" description="Basic and acidic residues" evidence="4">
    <location>
        <begin position="312"/>
        <end position="638"/>
    </location>
</feature>
<evidence type="ECO:0000256" key="4">
    <source>
        <dbReference type="SAM" id="MobiDB-lite"/>
    </source>
</evidence>
<feature type="region of interest" description="Disordered" evidence="4">
    <location>
        <begin position="840"/>
        <end position="861"/>
    </location>
</feature>
<evidence type="ECO:0000256" key="1">
    <source>
        <dbReference type="ARBA" id="ARBA00022553"/>
    </source>
</evidence>
<feature type="region of interest" description="Disordered" evidence="4">
    <location>
        <begin position="716"/>
        <end position="746"/>
    </location>
</feature>
<feature type="region of interest" description="Disordered" evidence="4">
    <location>
        <begin position="913"/>
        <end position="936"/>
    </location>
</feature>
<feature type="compositionally biased region" description="Polar residues" evidence="4">
    <location>
        <begin position="665"/>
        <end position="680"/>
    </location>
</feature>
<sequence>MYINEYTATKNTIQDVLRSHDRPVSLENLVHELRQRVPNYLALFPKKELLTAYIASVLKKEIASCCIYDQKRQKTIPRYFLRNSPVAKAIGVTSNFHPAVDGVSAFADAMFHVYNSTDNSHVAFSDVKKLYKKRTQRALTNGELNAIAGTSGVTRMNVLRDHLSHLVTVVNDHFEQVACPAFYGATRDFFEQQVNPEKYNPQETARVRERFMSANEAAANDEPEEIDVDEDEGEITLADIKVNESFASSTSYGSSDMSAGLDQSLIASAEPPSPRDNSGLATIKEDERERQTAKDREFAAQAALLVQEREARLAAERDAAQERERIAAETRERDEREREAFEELERVRKEEEEQQRKDAERLEAEKREQEAEEKRQRELKEEEERKRLATEKLEREAAEKRELQRKEKEERDRKAAEKRQREAAKKRERELKEEADRKRLEAEKVEREAAAERKRLAAEAEEKRQLEAAKKREQERKAEEERKRLEAEKLEREAAAERKRLEAERLEREAAAERKRLEAEAEEKRQLEAAKKREQERKAEEERQRLEKEKRDHEAEEKRQREAAEKRELERKEKEERDAAEQLKLEAARKLLKEEEDRERAAAEKRENAAAEERKRLEAAQREREPIAVEVDSTRRLESQSSPLHIVEQLSPRYDPSDTEAINDYAQSQQTGSESSSPKPNSDVLFAHMREELIEKHAAHSVASYGSTSNGMAVSDFSPLPQANQRDSVFGETSGRTDSPVQKLNPSSDLEYAQFGFRRTVPRASDSTRATVASSSTSSMSLDVDNTQVSDGTGEFNYSQVVSQMQSADAADNASDSLSMDYTELAAAPLRATRMFGLSARNGSESSPQVSPTTDVPHHDHTVDSVTYADAVKEDATQTLSEASVGSAHAGTTSPNRQQRQADTVVDFSHVDAANPDDRAAAEDSFGSSNGDKENVPVHHDHVVVDLSYAEAAKLDGTVQEDVKQSVAAPLGAAPSVNELESGVVASPGEGQAFEHHDHVTSGLSYAGAVKHAAGDVNDSETENEIYTDKPFDNYLILRLLTGFEHGIIKSLDSESLPAFFRDYVEQDIDPVQTWNLTWENVVDNWGKLEAFDYRDGVLYPNEATKAKASVHDEAGCGDCEILTRTDAEIAASISKPFHGSETQFQRSPRPNDDDDYDVHSVYEDEIVPFSTDIEPIPKCDAMKDDEVHAGPKSCLTIRTPKSKKATSRVDQTGDVAPVNFSSSTSPKSTQPKVIGQPMLQKATELQEVALKAPPPTPSEHVVNEDNDVFLPGDEQEHPQHGEHERSGLNCFHLPRFSTKSKHSSSSSNKSPVDKNASVVVPMEPEPVAVVVDEEDPETAPTTGTANELLDASGAAAATADSSAADDDLEDGNRAVGISRRYCKCCTII</sequence>
<protein>
    <submittedName>
        <fullName evidence="6">MIF4G domain-containing protein</fullName>
    </submittedName>
</protein>
<feature type="compositionally biased region" description="Polar residues" evidence="4">
    <location>
        <begin position="841"/>
        <end position="854"/>
    </location>
</feature>
<reference evidence="6" key="2">
    <citation type="submission" date="2020-10" db="UniProtKB">
        <authorList>
            <consortium name="WormBaseParasite"/>
        </authorList>
    </citation>
    <scope>IDENTIFICATION</scope>
</reference>
<evidence type="ECO:0000313" key="6">
    <source>
        <dbReference type="WBParaSite" id="Pan_g3810.t1"/>
    </source>
</evidence>
<feature type="compositionally biased region" description="Low complexity" evidence="4">
    <location>
        <begin position="765"/>
        <end position="781"/>
    </location>
</feature>
<feature type="compositionally biased region" description="Low complexity" evidence="4">
    <location>
        <begin position="1222"/>
        <end position="1233"/>
    </location>
</feature>
<feature type="compositionally biased region" description="Polar residues" evidence="4">
    <location>
        <begin position="734"/>
        <end position="746"/>
    </location>
</feature>
<keyword evidence="1" id="KW-0597">Phosphoprotein</keyword>
<name>A0A7E4VY53_PANRE</name>
<dbReference type="GO" id="GO:0005856">
    <property type="term" value="C:cytoskeleton"/>
    <property type="evidence" value="ECO:0007669"/>
    <property type="project" value="TreeGrafter"/>
</dbReference>
<dbReference type="GO" id="GO:0031032">
    <property type="term" value="P:actomyosin structure organization"/>
    <property type="evidence" value="ECO:0007669"/>
    <property type="project" value="TreeGrafter"/>
</dbReference>
<feature type="region of interest" description="Disordered" evidence="4">
    <location>
        <begin position="312"/>
        <end position="689"/>
    </location>
</feature>
<dbReference type="GO" id="GO:0004674">
    <property type="term" value="F:protein serine/threonine kinase activity"/>
    <property type="evidence" value="ECO:0007669"/>
    <property type="project" value="UniProtKB-EC"/>
</dbReference>
<reference evidence="5" key="1">
    <citation type="journal article" date="2013" name="Genetics">
        <title>The draft genome and transcriptome of Panagrellus redivivus are shaped by the harsh demands of a free-living lifestyle.</title>
        <authorList>
            <person name="Srinivasan J."/>
            <person name="Dillman A.R."/>
            <person name="Macchietto M.G."/>
            <person name="Heikkinen L."/>
            <person name="Lakso M."/>
            <person name="Fracchia K.M."/>
            <person name="Antoshechkin I."/>
            <person name="Mortazavi A."/>
            <person name="Wong G."/>
            <person name="Sternberg P.W."/>
        </authorList>
    </citation>
    <scope>NUCLEOTIDE SEQUENCE [LARGE SCALE GENOMIC DNA]</scope>
    <source>
        <strain evidence="5">MT8872</strain>
    </source>
</reference>
<organism evidence="5 6">
    <name type="scientific">Panagrellus redivivus</name>
    <name type="common">Microworm</name>
    <dbReference type="NCBI Taxonomy" id="6233"/>
    <lineage>
        <taxon>Eukaryota</taxon>
        <taxon>Metazoa</taxon>
        <taxon>Ecdysozoa</taxon>
        <taxon>Nematoda</taxon>
        <taxon>Chromadorea</taxon>
        <taxon>Rhabditida</taxon>
        <taxon>Tylenchina</taxon>
        <taxon>Panagrolaimomorpha</taxon>
        <taxon>Panagrolaimoidea</taxon>
        <taxon>Panagrolaimidae</taxon>
        <taxon>Panagrellus</taxon>
    </lineage>
</organism>
<evidence type="ECO:0000256" key="3">
    <source>
        <dbReference type="ARBA" id="ARBA00048679"/>
    </source>
</evidence>
<evidence type="ECO:0000256" key="2">
    <source>
        <dbReference type="ARBA" id="ARBA00047899"/>
    </source>
</evidence>
<keyword evidence="5" id="KW-1185">Reference proteome</keyword>
<dbReference type="PANTHER" id="PTHR22988:SF71">
    <property type="entry name" value="CITRON RHO-INTERACTING KINASE"/>
    <property type="match status" value="1"/>
</dbReference>
<accession>A0A7E4VY53</accession>
<feature type="region of interest" description="Disordered" evidence="4">
    <location>
        <begin position="1296"/>
        <end position="1317"/>
    </location>
</feature>
<feature type="region of interest" description="Disordered" evidence="4">
    <location>
        <begin position="267"/>
        <end position="296"/>
    </location>
</feature>
<dbReference type="Proteomes" id="UP000492821">
    <property type="component" value="Unassembled WGS sequence"/>
</dbReference>
<feature type="region of interest" description="Disordered" evidence="4">
    <location>
        <begin position="1206"/>
        <end position="1234"/>
    </location>
</feature>
<feature type="compositionally biased region" description="Low complexity" evidence="4">
    <location>
        <begin position="1351"/>
        <end position="1363"/>
    </location>
</feature>
<dbReference type="GO" id="GO:0005737">
    <property type="term" value="C:cytoplasm"/>
    <property type="evidence" value="ECO:0007669"/>
    <property type="project" value="TreeGrafter"/>
</dbReference>
<dbReference type="PANTHER" id="PTHR22988">
    <property type="entry name" value="MYOTONIC DYSTROPHY S/T KINASE-RELATED"/>
    <property type="match status" value="1"/>
</dbReference>
<feature type="region of interest" description="Disordered" evidence="4">
    <location>
        <begin position="1331"/>
        <end position="1373"/>
    </location>
</feature>
<dbReference type="WBParaSite" id="Pan_g3810.t1">
    <property type="protein sequence ID" value="Pan_g3810.t1"/>
    <property type="gene ID" value="Pan_g3810"/>
</dbReference>
<feature type="compositionally biased region" description="Basic and acidic residues" evidence="4">
    <location>
        <begin position="283"/>
        <end position="296"/>
    </location>
</feature>
<comment type="catalytic activity">
    <reaction evidence="2">
        <text>L-threonyl-[protein] + ATP = O-phospho-L-threonyl-[protein] + ADP + H(+)</text>
        <dbReference type="Rhea" id="RHEA:46608"/>
        <dbReference type="Rhea" id="RHEA-COMP:11060"/>
        <dbReference type="Rhea" id="RHEA-COMP:11605"/>
        <dbReference type="ChEBI" id="CHEBI:15378"/>
        <dbReference type="ChEBI" id="CHEBI:30013"/>
        <dbReference type="ChEBI" id="CHEBI:30616"/>
        <dbReference type="ChEBI" id="CHEBI:61977"/>
        <dbReference type="ChEBI" id="CHEBI:456216"/>
        <dbReference type="EC" id="2.7.11.1"/>
    </reaction>
</comment>
<feature type="region of interest" description="Disordered" evidence="4">
    <location>
        <begin position="877"/>
        <end position="901"/>
    </location>
</feature>
<dbReference type="InterPro" id="IPR050839">
    <property type="entry name" value="Rho-assoc_Ser/Thr_Kinase"/>
</dbReference>
<feature type="region of interest" description="Disordered" evidence="4">
    <location>
        <begin position="765"/>
        <end position="786"/>
    </location>
</feature>
<comment type="catalytic activity">
    <reaction evidence="3">
        <text>L-seryl-[protein] + ATP = O-phospho-L-seryl-[protein] + ADP + H(+)</text>
        <dbReference type="Rhea" id="RHEA:17989"/>
        <dbReference type="Rhea" id="RHEA-COMP:9863"/>
        <dbReference type="Rhea" id="RHEA-COMP:11604"/>
        <dbReference type="ChEBI" id="CHEBI:15378"/>
        <dbReference type="ChEBI" id="CHEBI:29999"/>
        <dbReference type="ChEBI" id="CHEBI:30616"/>
        <dbReference type="ChEBI" id="CHEBI:83421"/>
        <dbReference type="ChEBI" id="CHEBI:456216"/>
        <dbReference type="EC" id="2.7.11.1"/>
    </reaction>
</comment>